<accession>A0ABT5YU55</accession>
<protein>
    <recommendedName>
        <fullName evidence="1">L-seryl-tRNA selenium transferase N-terminal domain-containing protein</fullName>
    </recommendedName>
</protein>
<evidence type="ECO:0000259" key="1">
    <source>
        <dbReference type="Pfam" id="PF12390"/>
    </source>
</evidence>
<organism evidence="2 3">
    <name type="scientific">Streptantibioticus ferralitis</name>
    <dbReference type="NCBI Taxonomy" id="236510"/>
    <lineage>
        <taxon>Bacteria</taxon>
        <taxon>Bacillati</taxon>
        <taxon>Actinomycetota</taxon>
        <taxon>Actinomycetes</taxon>
        <taxon>Kitasatosporales</taxon>
        <taxon>Streptomycetaceae</taxon>
        <taxon>Streptantibioticus</taxon>
    </lineage>
</organism>
<evidence type="ECO:0000313" key="3">
    <source>
        <dbReference type="Proteomes" id="UP001220022"/>
    </source>
</evidence>
<sequence>MTTPPENADPRRQVARTEVLLADPRLTDAAQRLGRGVVKAAVVTAQCRARAGEIPPTAVADAATCR</sequence>
<dbReference type="InterPro" id="IPR025862">
    <property type="entry name" value="SelA_trans_N_dom"/>
</dbReference>
<feature type="domain" description="L-seryl-tRNA selenium transferase N-terminal" evidence="1">
    <location>
        <begin position="16"/>
        <end position="50"/>
    </location>
</feature>
<gene>
    <name evidence="2" type="ORF">P2L57_05220</name>
</gene>
<proteinExistence type="predicted"/>
<dbReference type="EMBL" id="JARHTQ010000002">
    <property type="protein sequence ID" value="MDF2255147.1"/>
    <property type="molecule type" value="Genomic_DNA"/>
</dbReference>
<evidence type="ECO:0000313" key="2">
    <source>
        <dbReference type="EMBL" id="MDF2255147.1"/>
    </source>
</evidence>
<dbReference type="Proteomes" id="UP001220022">
    <property type="component" value="Unassembled WGS sequence"/>
</dbReference>
<name>A0ABT5YU55_9ACTN</name>
<keyword evidence="3" id="KW-1185">Reference proteome</keyword>
<comment type="caution">
    <text evidence="2">The sequence shown here is derived from an EMBL/GenBank/DDBJ whole genome shotgun (WGS) entry which is preliminary data.</text>
</comment>
<dbReference type="RefSeq" id="WP_275809238.1">
    <property type="nucleotide sequence ID" value="NZ_BAAANM010000012.1"/>
</dbReference>
<reference evidence="2 3" key="1">
    <citation type="submission" date="2023-03" db="EMBL/GenBank/DDBJ databases">
        <title>Draft genome sequence of type strain Streptomyces ferralitis JCM 14344.</title>
        <authorList>
            <person name="Klaysubun C."/>
            <person name="Duangmal K."/>
        </authorList>
    </citation>
    <scope>NUCLEOTIDE SEQUENCE [LARGE SCALE GENOMIC DNA]</scope>
    <source>
        <strain evidence="2 3">JCM 14344</strain>
    </source>
</reference>
<dbReference type="Pfam" id="PF12390">
    <property type="entry name" value="Se-cys_synth_N"/>
    <property type="match status" value="1"/>
</dbReference>